<evidence type="ECO:0000313" key="4">
    <source>
        <dbReference type="Proteomes" id="UP000028545"/>
    </source>
</evidence>
<reference evidence="3 4" key="1">
    <citation type="journal article" date="2014" name="Genome Announc.">
        <title>Draft genome sequence of the pathogenic fungus Scedosporium apiospermum.</title>
        <authorList>
            <person name="Vandeputte P."/>
            <person name="Ghamrawi S."/>
            <person name="Rechenmann M."/>
            <person name="Iltis A."/>
            <person name="Giraud S."/>
            <person name="Fleury M."/>
            <person name="Thornton C."/>
            <person name="Delhaes L."/>
            <person name="Meyer W."/>
            <person name="Papon N."/>
            <person name="Bouchara J.P."/>
        </authorList>
    </citation>
    <scope>NUCLEOTIDE SEQUENCE [LARGE SCALE GENOMIC DNA]</scope>
    <source>
        <strain evidence="3 4">IHEM 14462</strain>
    </source>
</reference>
<dbReference type="GeneID" id="27727830"/>
<protein>
    <recommendedName>
        <fullName evidence="2">NB-ARC domain-containing protein</fullName>
    </recommendedName>
</protein>
<dbReference type="RefSeq" id="XP_016640037.1">
    <property type="nucleotide sequence ID" value="XM_016790327.1"/>
</dbReference>
<gene>
    <name evidence="3" type="ORF">SAPIO_CDS8758</name>
</gene>
<dbReference type="InterPro" id="IPR002182">
    <property type="entry name" value="NB-ARC"/>
</dbReference>
<comment type="caution">
    <text evidence="3">The sequence shown here is derived from an EMBL/GenBank/DDBJ whole genome shotgun (WGS) entry which is preliminary data.</text>
</comment>
<evidence type="ECO:0000259" key="2">
    <source>
        <dbReference type="Pfam" id="PF00931"/>
    </source>
</evidence>
<name>A0A084FYS6_PSEDA</name>
<dbReference type="VEuPathDB" id="FungiDB:SAPIO_CDS8758"/>
<feature type="region of interest" description="Disordered" evidence="1">
    <location>
        <begin position="1233"/>
        <end position="1262"/>
    </location>
</feature>
<evidence type="ECO:0000313" key="3">
    <source>
        <dbReference type="EMBL" id="KEZ40238.1"/>
    </source>
</evidence>
<dbReference type="EMBL" id="JOWA01000131">
    <property type="protein sequence ID" value="KEZ40238.1"/>
    <property type="molecule type" value="Genomic_DNA"/>
</dbReference>
<feature type="compositionally biased region" description="Acidic residues" evidence="1">
    <location>
        <begin position="1237"/>
        <end position="1262"/>
    </location>
</feature>
<dbReference type="Gene3D" id="3.40.50.300">
    <property type="entry name" value="P-loop containing nucleotide triphosphate hydrolases"/>
    <property type="match status" value="1"/>
</dbReference>
<dbReference type="SUPFAM" id="SSF52540">
    <property type="entry name" value="P-loop containing nucleoside triphosphate hydrolases"/>
    <property type="match status" value="1"/>
</dbReference>
<dbReference type="KEGG" id="sapo:SAPIO_CDS8758"/>
<evidence type="ECO:0000256" key="1">
    <source>
        <dbReference type="SAM" id="MobiDB-lite"/>
    </source>
</evidence>
<dbReference type="Proteomes" id="UP000028545">
    <property type="component" value="Unassembled WGS sequence"/>
</dbReference>
<accession>A0A084FYS6</accession>
<dbReference type="GO" id="GO:0005524">
    <property type="term" value="F:ATP binding"/>
    <property type="evidence" value="ECO:0007669"/>
    <property type="project" value="InterPro"/>
</dbReference>
<dbReference type="HOGENOM" id="CLU_264747_0_0_1"/>
<sequence>MSRTRTLEISCIMNIREGLSTEGLGEKLVADFSTYCEDPFWDSIFIYADHRGVCKFDQRDSGYEQVIDKLRCYVEMAKEWNRARIERLKPHTGEAQRMVVLQGPGGIGKSSIALAYAHSAVAQGISVFWINASSKDDIVRGLRNALLALKIKVLADLDMQSNALRVKKWLGNKDNGSWVLVLDNADDRSIHFQDILPQSKHGGVLFTSRDKRLASAIGATEVPVSVMTAAEAVELYWKYRSNAGEPPIHEANPETESTDSQSPVLVQDSQGDVERLVQKLGFFPMAIENAAAYLREANLMPGPNLTISDYTHALDEAVSLDQSAKDQIETILGFQEAFSPYPQSMLSVWELSLQMLMRESERGPKLLELLGFLGRNVSEDWIRAPMTTGSAGLAFADGRKHTLSREPTTLLRSKMSFLRSRVTYIATAAKLCNLSLVRRVYLSGQGRWYLDMYPLIHLWVRCRLADRPAYRASLFRRTILLSEFSIGSPFVYHALESAKSDNQQPSTAFQSLVNTREYASDLPVECITFYLFMALDNYGQSLCFNETTANALLASVAQQEREIAGLLARLGSAVFHLYRQLEGKEKNTEDTHGSRDYNLTFWADVEVTADALGSAPYGFTEQRIQTIVDILAYLISCWWKTVPSPGLQELYAIANGENRLSPQTSATLAFMNRFCKINMAEDMLHSARGPALAHAIFQYLPLDQSVSLLDSHLNTAVHTLPAFKAVEYMDGLIKNLNNLVARKHPGPWGEKAWETFVHCIRHEHIHDALYSTTSYGWHQGEFLRDNPQSVYAVHSQRKLRETHELLAKLLWVCGLRDKADCVLSHYILFVSDFKVMTHAPSSSLGRPTTPLPAHWYCVAEDLQSLMYRFLWEISEDELPQGDRDNNNAVEFAALLVSGYLTLMRMHFEWVKTHGELRCYYEALPDFEWDNAKALSLLAEFLLMRKDLVGRIEVFEAVGDDETWNHLKHQLATRAEVFESLAEFSCVMPYKLLLGASADTTRPLSDWLEIFDEIFQTDYIGNVEMGNIIVENTQRPSESEESADTLPNPSAAPLEVDPVVFRKMTAFWLALCSGRKDLAMREKDSHRLATWLRSAEDRMPIPARFKSSDPARSLYCGLLQTWEGDLEDLTQTLAARNLDIGQSYEDLPIMRLLGVTEPGTDDNTTERQYTYKEVRLLIKEQGEAFFKMPNLHYVQFDSATVHEDLEGGSDPGNAIVVSMPAFHLSEFGNLNLVPLQENGDEQDDDEEEEEEEEEDEGEDEGHR</sequence>
<proteinExistence type="predicted"/>
<organism evidence="3 4">
    <name type="scientific">Pseudallescheria apiosperma</name>
    <name type="common">Scedosporium apiospermum</name>
    <dbReference type="NCBI Taxonomy" id="563466"/>
    <lineage>
        <taxon>Eukaryota</taxon>
        <taxon>Fungi</taxon>
        <taxon>Dikarya</taxon>
        <taxon>Ascomycota</taxon>
        <taxon>Pezizomycotina</taxon>
        <taxon>Sordariomycetes</taxon>
        <taxon>Hypocreomycetidae</taxon>
        <taxon>Microascales</taxon>
        <taxon>Microascaceae</taxon>
        <taxon>Scedosporium</taxon>
    </lineage>
</organism>
<dbReference type="OrthoDB" id="5086500at2759"/>
<dbReference type="PANTHER" id="PTHR35205:SF1">
    <property type="entry name" value="ZU5 DOMAIN-CONTAINING PROTEIN"/>
    <property type="match status" value="1"/>
</dbReference>
<dbReference type="Pfam" id="PF00931">
    <property type="entry name" value="NB-ARC"/>
    <property type="match status" value="1"/>
</dbReference>
<feature type="domain" description="NB-ARC" evidence="2">
    <location>
        <begin position="92"/>
        <end position="236"/>
    </location>
</feature>
<keyword evidence="4" id="KW-1185">Reference proteome</keyword>
<dbReference type="PANTHER" id="PTHR35205">
    <property type="entry name" value="NB-ARC AND TPR DOMAIN PROTEIN"/>
    <property type="match status" value="1"/>
</dbReference>
<dbReference type="AlphaFoldDB" id="A0A084FYS6"/>
<dbReference type="InterPro" id="IPR027417">
    <property type="entry name" value="P-loop_NTPase"/>
</dbReference>